<organism evidence="1 2">
    <name type="scientific">Hondaea fermentalgiana</name>
    <dbReference type="NCBI Taxonomy" id="2315210"/>
    <lineage>
        <taxon>Eukaryota</taxon>
        <taxon>Sar</taxon>
        <taxon>Stramenopiles</taxon>
        <taxon>Bigyra</taxon>
        <taxon>Labyrinthulomycetes</taxon>
        <taxon>Thraustochytrida</taxon>
        <taxon>Thraustochytriidae</taxon>
        <taxon>Hondaea</taxon>
    </lineage>
</organism>
<dbReference type="AlphaFoldDB" id="A0A2R5GD88"/>
<dbReference type="PANTHER" id="PTHR28110:SF1">
    <property type="entry name" value="TRANSMEMBRANE PROTEIN"/>
    <property type="match status" value="1"/>
</dbReference>
<dbReference type="InterPro" id="IPR055323">
    <property type="entry name" value="C57A10.07/YOR238W"/>
</dbReference>
<dbReference type="EMBL" id="BEYU01000042">
    <property type="protein sequence ID" value="GBG28515.1"/>
    <property type="molecule type" value="Genomic_DNA"/>
</dbReference>
<sequence length="307" mass="34908">MIALFGFMAVALGGLFWRSLTWLLFGPNADDFVVQRHGVSVRSPSAELAPFDRTAARSARNLILVACHSITVGESLEGVDVRDDRWMLVDYQKHASMPQAFTGHIRKGIELALEDPHALVIFSGGQTRLHAGPKSEANSYFFVADHFGWWSSRAAKEVRPRAALEEYSTDSLENLLFSLCRFHELSGSYPKHVTVVGYTFKQERFRDLHRAALRYPLESFRYVGVDPDTNAFRARLPQLEFFESTASLAPFREDPYGCHSEVLRTKRVDRNPFSRQPGFILSCPEISTLLRYCERKLYPVGELPWDS</sequence>
<dbReference type="InParanoid" id="A0A2R5GD88"/>
<keyword evidence="2" id="KW-1185">Reference proteome</keyword>
<accession>A0A2R5GD88</accession>
<evidence type="ECO:0000313" key="2">
    <source>
        <dbReference type="Proteomes" id="UP000241890"/>
    </source>
</evidence>
<comment type="caution">
    <text evidence="1">The sequence shown here is derived from an EMBL/GenBank/DDBJ whole genome shotgun (WGS) entry which is preliminary data.</text>
</comment>
<protein>
    <recommendedName>
        <fullName evidence="3">DUF218 domain-containing protein</fullName>
    </recommendedName>
</protein>
<name>A0A2R5GD88_9STRA</name>
<dbReference type="Proteomes" id="UP000241890">
    <property type="component" value="Unassembled WGS sequence"/>
</dbReference>
<proteinExistence type="predicted"/>
<evidence type="ECO:0008006" key="3">
    <source>
        <dbReference type="Google" id="ProtNLM"/>
    </source>
</evidence>
<gene>
    <name evidence="1" type="ORF">FCC1311_047382</name>
</gene>
<evidence type="ECO:0000313" key="1">
    <source>
        <dbReference type="EMBL" id="GBG28515.1"/>
    </source>
</evidence>
<dbReference type="OrthoDB" id="4347at2759"/>
<dbReference type="GO" id="GO:0005737">
    <property type="term" value="C:cytoplasm"/>
    <property type="evidence" value="ECO:0007669"/>
    <property type="project" value="TreeGrafter"/>
</dbReference>
<dbReference type="PANTHER" id="PTHR28110">
    <property type="entry name" value="TRANSMEMBRANE PROTEIN"/>
    <property type="match status" value="1"/>
</dbReference>
<reference evidence="1 2" key="1">
    <citation type="submission" date="2017-12" db="EMBL/GenBank/DDBJ databases">
        <title>Sequencing, de novo assembly and annotation of complete genome of a new Thraustochytrid species, strain FCC1311.</title>
        <authorList>
            <person name="Sedici K."/>
            <person name="Godart F."/>
            <person name="Aiese Cigliano R."/>
            <person name="Sanseverino W."/>
            <person name="Barakat M."/>
            <person name="Ortet P."/>
            <person name="Marechal E."/>
            <person name="Cagnac O."/>
            <person name="Amato A."/>
        </authorList>
    </citation>
    <scope>NUCLEOTIDE SEQUENCE [LARGE SCALE GENOMIC DNA]</scope>
</reference>